<gene>
    <name evidence="5" type="ORF">CAXC1_70025</name>
</gene>
<name>A0ABM9N984_9RICK</name>
<feature type="compositionally biased region" description="Polar residues" evidence="3">
    <location>
        <begin position="93"/>
        <end position="105"/>
    </location>
</feature>
<organism evidence="5 6">
    <name type="scientific">Candidatus Xenohaliotis californiensis</name>
    <dbReference type="NCBI Taxonomy" id="84677"/>
    <lineage>
        <taxon>Bacteria</taxon>
        <taxon>Pseudomonadati</taxon>
        <taxon>Pseudomonadota</taxon>
        <taxon>Alphaproteobacteria</taxon>
        <taxon>Rickettsiales</taxon>
        <taxon>Anaplasmataceae</taxon>
        <taxon>Candidatus Xenohaliotis</taxon>
    </lineage>
</organism>
<protein>
    <recommendedName>
        <fullName evidence="4">Ubiquitin-like protease family profile domain-containing protein</fullName>
    </recommendedName>
</protein>
<feature type="domain" description="Ubiquitin-like protease family profile" evidence="4">
    <location>
        <begin position="177"/>
        <end position="370"/>
    </location>
</feature>
<accession>A0ABM9N984</accession>
<keyword evidence="2" id="KW-0378">Hydrolase</keyword>
<evidence type="ECO:0000256" key="2">
    <source>
        <dbReference type="ARBA" id="ARBA00022801"/>
    </source>
</evidence>
<feature type="region of interest" description="Disordered" evidence="3">
    <location>
        <begin position="54"/>
        <end position="118"/>
    </location>
</feature>
<dbReference type="EMBL" id="CAWVOK010000033">
    <property type="protein sequence ID" value="CAK8163501.1"/>
    <property type="molecule type" value="Genomic_DNA"/>
</dbReference>
<dbReference type="PROSITE" id="PS50600">
    <property type="entry name" value="ULP_PROTEASE"/>
    <property type="match status" value="1"/>
</dbReference>
<feature type="compositionally biased region" description="Basic residues" evidence="3">
    <location>
        <begin position="54"/>
        <end position="64"/>
    </location>
</feature>
<evidence type="ECO:0000313" key="6">
    <source>
        <dbReference type="Proteomes" id="UP001314181"/>
    </source>
</evidence>
<proteinExistence type="predicted"/>
<feature type="compositionally biased region" description="Basic residues" evidence="3">
    <location>
        <begin position="78"/>
        <end position="89"/>
    </location>
</feature>
<dbReference type="InterPro" id="IPR003653">
    <property type="entry name" value="Peptidase_C48_C"/>
</dbReference>
<dbReference type="Proteomes" id="UP001314181">
    <property type="component" value="Unassembled WGS sequence"/>
</dbReference>
<keyword evidence="1" id="KW-0645">Protease</keyword>
<comment type="caution">
    <text evidence="5">The sequence shown here is derived from an EMBL/GenBank/DDBJ whole genome shotgun (WGS) entry which is preliminary data.</text>
</comment>
<keyword evidence="6" id="KW-1185">Reference proteome</keyword>
<sequence length="416" mass="48277">MLYQSKKNILQKKQKDIMSFKNKIRWPKILYTHNHSKIQPKTSLAHTILQKHKKMQISKSRKPKDRLSTLLSTDKSRQTTKSKKKKWYKTAHPSKNSVGRQQSSDKPTKTKASDSTNGMQSILKTLEHKPIKGNLDKNMRIAAWVDQVEKWNNEYRLVPQKTTFSEPKTVNSKLNGLKSKNTKKHYLSKSENNDYFNIKHYAYNFRTIQRLYDTMPTTEKSAVRSYVHFHKAKKGLIEYTIKPKELANEINIALSKLWGRDQITVYMPTLLFIDQNVKNAGHWVLLEINLMKKEQSNSQDPCYNVEYMVINPLNNSTKAPLKIKDGIEKAINIAVRPDKLSNIVVKTPILQPETDNSSCGAIVLEILRNRIAGIPVTNINKGNTYKLEAIKQIRMNHKEWYKQQALVKKNKHNLSK</sequence>
<reference evidence="5 6" key="1">
    <citation type="submission" date="2024-01" db="EMBL/GenBank/DDBJ databases">
        <authorList>
            <person name="Kunselman E."/>
        </authorList>
    </citation>
    <scope>NUCLEOTIDE SEQUENCE [LARGE SCALE GENOMIC DNA]</scope>
    <source>
        <strain evidence="5">2 abalone samples</strain>
    </source>
</reference>
<evidence type="ECO:0000259" key="4">
    <source>
        <dbReference type="PROSITE" id="PS50600"/>
    </source>
</evidence>
<dbReference type="RefSeq" id="WP_338364756.1">
    <property type="nucleotide sequence ID" value="NZ_CAWVOK010000033.1"/>
</dbReference>
<evidence type="ECO:0000256" key="3">
    <source>
        <dbReference type="SAM" id="MobiDB-lite"/>
    </source>
</evidence>
<evidence type="ECO:0000313" key="5">
    <source>
        <dbReference type="EMBL" id="CAK8163501.1"/>
    </source>
</evidence>
<evidence type="ECO:0000256" key="1">
    <source>
        <dbReference type="ARBA" id="ARBA00022670"/>
    </source>
</evidence>